<evidence type="ECO:0000313" key="1">
    <source>
        <dbReference type="EMBL" id="CAA6819669.1"/>
    </source>
</evidence>
<gene>
    <name evidence="1" type="ORF">HELGO_WM17840</name>
</gene>
<protein>
    <submittedName>
        <fullName evidence="1">Uncharacterized protein</fullName>
    </submittedName>
</protein>
<organism evidence="1">
    <name type="scientific">uncultured Aureispira sp</name>
    <dbReference type="NCBI Taxonomy" id="1331704"/>
    <lineage>
        <taxon>Bacteria</taxon>
        <taxon>Pseudomonadati</taxon>
        <taxon>Bacteroidota</taxon>
        <taxon>Saprospiria</taxon>
        <taxon>Saprospirales</taxon>
        <taxon>Saprospiraceae</taxon>
        <taxon>Aureispira</taxon>
        <taxon>environmental samples</taxon>
    </lineage>
</organism>
<name>A0A6S6TYS4_9BACT</name>
<reference evidence="1" key="1">
    <citation type="submission" date="2020-01" db="EMBL/GenBank/DDBJ databases">
        <authorList>
            <person name="Meier V. D."/>
            <person name="Meier V D."/>
        </authorList>
    </citation>
    <scope>NUCLEOTIDE SEQUENCE</scope>
    <source>
        <strain evidence="1">HLG_WM_MAG_10</strain>
    </source>
</reference>
<feature type="non-terminal residue" evidence="1">
    <location>
        <position position="1"/>
    </location>
</feature>
<accession>A0A6S6TYS4</accession>
<proteinExistence type="predicted"/>
<dbReference type="EMBL" id="CACVAQ010000275">
    <property type="protein sequence ID" value="CAA6819669.1"/>
    <property type="molecule type" value="Genomic_DNA"/>
</dbReference>
<dbReference type="AlphaFoldDB" id="A0A6S6TYS4"/>
<sequence length="38" mass="4733">TLIKNTRAKTKQKSKTKVIFYFSRQEFIKIFRTELYYL</sequence>